<accession>A0A7C1NXI9</accession>
<evidence type="ECO:0000256" key="4">
    <source>
        <dbReference type="ARBA" id="ARBA00022475"/>
    </source>
</evidence>
<feature type="transmembrane region" description="Helical" evidence="9">
    <location>
        <begin position="84"/>
        <end position="108"/>
    </location>
</feature>
<name>A0A7C1NXI9_THEPE</name>
<feature type="transmembrane region" description="Helical" evidence="9">
    <location>
        <begin position="12"/>
        <end position="37"/>
    </location>
</feature>
<comment type="subcellular location">
    <subcellularLocation>
        <location evidence="1 9">Cell membrane</location>
        <topology evidence="1 9">Multi-pass membrane protein</topology>
    </subcellularLocation>
</comment>
<dbReference type="GO" id="GO:0055085">
    <property type="term" value="P:transmembrane transport"/>
    <property type="evidence" value="ECO:0007669"/>
    <property type="project" value="InterPro"/>
</dbReference>
<comment type="caution">
    <text evidence="11">The sequence shown here is derived from an EMBL/GenBank/DDBJ whole genome shotgun (WGS) entry which is preliminary data.</text>
</comment>
<comment type="similarity">
    <text evidence="2">Belongs to the binding-protein-dependent transport system permease family. MalFG subfamily.</text>
</comment>
<feature type="domain" description="ABC transmembrane type-1" evidence="10">
    <location>
        <begin position="85"/>
        <end position="282"/>
    </location>
</feature>
<dbReference type="SUPFAM" id="SSF161098">
    <property type="entry name" value="MetI-like"/>
    <property type="match status" value="1"/>
</dbReference>
<feature type="transmembrane region" description="Helical" evidence="9">
    <location>
        <begin position="225"/>
        <end position="249"/>
    </location>
</feature>
<dbReference type="Gene3D" id="1.10.3720.10">
    <property type="entry name" value="MetI-like"/>
    <property type="match status" value="1"/>
</dbReference>
<feature type="transmembrane region" description="Helical" evidence="9">
    <location>
        <begin position="197"/>
        <end position="219"/>
    </location>
</feature>
<dbReference type="Pfam" id="PF00528">
    <property type="entry name" value="BPD_transp_1"/>
    <property type="match status" value="1"/>
</dbReference>
<dbReference type="EMBL" id="DSKP01000009">
    <property type="protein sequence ID" value="HEB48213.1"/>
    <property type="molecule type" value="Genomic_DNA"/>
</dbReference>
<evidence type="ECO:0000313" key="11">
    <source>
        <dbReference type="EMBL" id="HEB48213.1"/>
    </source>
</evidence>
<keyword evidence="8 9" id="KW-0472">Membrane</keyword>
<dbReference type="PANTHER" id="PTHR32243">
    <property type="entry name" value="MALTOSE TRANSPORT SYSTEM PERMEASE-RELATED"/>
    <property type="match status" value="1"/>
</dbReference>
<dbReference type="PANTHER" id="PTHR32243:SF50">
    <property type="entry name" value="MALTOSE_MALTODEXTRIN TRANSPORT SYSTEM PERMEASE PROTEIN MALG"/>
    <property type="match status" value="1"/>
</dbReference>
<evidence type="ECO:0000256" key="5">
    <source>
        <dbReference type="ARBA" id="ARBA00022597"/>
    </source>
</evidence>
<keyword evidence="7 9" id="KW-1133">Transmembrane helix</keyword>
<keyword evidence="4" id="KW-1003">Cell membrane</keyword>
<evidence type="ECO:0000256" key="1">
    <source>
        <dbReference type="ARBA" id="ARBA00004651"/>
    </source>
</evidence>
<dbReference type="InterPro" id="IPR000515">
    <property type="entry name" value="MetI-like"/>
</dbReference>
<sequence length="297" mass="32641">MDGILKKIAEPSLTVIGYVILLVLLAYVLTPLIWLFITAFNPKGGPYLEIPREVTLDNFVRVFAGETPKEGARTAARSIYIARWVINSFVIAFATMIITVALSAPAGYALSRLQFRGKELLMTAILVMGMMPTTSKMLPLFRLAAFLGFIDNLLGVALVIASGTIPTQIWILKGFFDHIPREIEEQAWICGCSYLSTLFRVVLPAAGPGLLVVAFLSFLSGWGNFIVPLILIYSEPLYPISLGLASVFVHNPGEIGLAIDYGVACALSVIYAIPPILVYYVFREHLMEIKLGKVEIR</sequence>
<feature type="transmembrane region" description="Helical" evidence="9">
    <location>
        <begin position="261"/>
        <end position="282"/>
    </location>
</feature>
<evidence type="ECO:0000256" key="2">
    <source>
        <dbReference type="ARBA" id="ARBA00009047"/>
    </source>
</evidence>
<evidence type="ECO:0000256" key="6">
    <source>
        <dbReference type="ARBA" id="ARBA00022692"/>
    </source>
</evidence>
<dbReference type="CDD" id="cd06261">
    <property type="entry name" value="TM_PBP2"/>
    <property type="match status" value="1"/>
</dbReference>
<evidence type="ECO:0000256" key="3">
    <source>
        <dbReference type="ARBA" id="ARBA00022448"/>
    </source>
</evidence>
<evidence type="ECO:0000259" key="10">
    <source>
        <dbReference type="PROSITE" id="PS50928"/>
    </source>
</evidence>
<keyword evidence="5" id="KW-0762">Sugar transport</keyword>
<feature type="transmembrane region" description="Helical" evidence="9">
    <location>
        <begin position="153"/>
        <end position="176"/>
    </location>
</feature>
<evidence type="ECO:0000256" key="9">
    <source>
        <dbReference type="RuleBase" id="RU363032"/>
    </source>
</evidence>
<evidence type="ECO:0000256" key="7">
    <source>
        <dbReference type="ARBA" id="ARBA00022989"/>
    </source>
</evidence>
<dbReference type="InterPro" id="IPR050901">
    <property type="entry name" value="BP-dep_ABC_trans_perm"/>
</dbReference>
<evidence type="ECO:0000256" key="8">
    <source>
        <dbReference type="ARBA" id="ARBA00023136"/>
    </source>
</evidence>
<keyword evidence="6 9" id="KW-0812">Transmembrane</keyword>
<dbReference type="AlphaFoldDB" id="A0A7C1NXI9"/>
<feature type="transmembrane region" description="Helical" evidence="9">
    <location>
        <begin position="120"/>
        <end position="141"/>
    </location>
</feature>
<organism evidence="11">
    <name type="scientific">Thermofilum pendens</name>
    <dbReference type="NCBI Taxonomy" id="2269"/>
    <lineage>
        <taxon>Archaea</taxon>
        <taxon>Thermoproteota</taxon>
        <taxon>Thermoprotei</taxon>
        <taxon>Thermofilales</taxon>
        <taxon>Thermofilaceae</taxon>
        <taxon>Thermofilum</taxon>
    </lineage>
</organism>
<gene>
    <name evidence="11" type="ORF">ENP77_00200</name>
</gene>
<reference evidence="11" key="1">
    <citation type="journal article" date="2020" name="mSystems">
        <title>Genome- and Community-Level Interaction Insights into Carbon Utilization and Element Cycling Functions of Hydrothermarchaeota in Hydrothermal Sediment.</title>
        <authorList>
            <person name="Zhou Z."/>
            <person name="Liu Y."/>
            <person name="Xu W."/>
            <person name="Pan J."/>
            <person name="Luo Z.H."/>
            <person name="Li M."/>
        </authorList>
    </citation>
    <scope>NUCLEOTIDE SEQUENCE [LARGE SCALE GENOMIC DNA]</scope>
    <source>
        <strain evidence="11">SpSt-25</strain>
    </source>
</reference>
<proteinExistence type="inferred from homology"/>
<dbReference type="PROSITE" id="PS50928">
    <property type="entry name" value="ABC_TM1"/>
    <property type="match status" value="1"/>
</dbReference>
<dbReference type="GO" id="GO:0005886">
    <property type="term" value="C:plasma membrane"/>
    <property type="evidence" value="ECO:0007669"/>
    <property type="project" value="UniProtKB-SubCell"/>
</dbReference>
<protein>
    <submittedName>
        <fullName evidence="11">Carbohydrate ABC transporter permease</fullName>
    </submittedName>
</protein>
<dbReference type="InterPro" id="IPR035906">
    <property type="entry name" value="MetI-like_sf"/>
</dbReference>
<keyword evidence="3 9" id="KW-0813">Transport</keyword>